<organism evidence="1">
    <name type="scientific">Herbaspirillum huttiense subsp. nephrolepidis</name>
    <dbReference type="NCBI Taxonomy" id="3075126"/>
    <lineage>
        <taxon>Bacteria</taxon>
        <taxon>Pseudomonadati</taxon>
        <taxon>Pseudomonadota</taxon>
        <taxon>Betaproteobacteria</taxon>
        <taxon>Burkholderiales</taxon>
        <taxon>Oxalobacteraceae</taxon>
        <taxon>Herbaspirillum</taxon>
    </lineage>
</organism>
<dbReference type="EMBL" id="JAVRAA010000005">
    <property type="protein sequence ID" value="MDT0337624.1"/>
    <property type="molecule type" value="Genomic_DNA"/>
</dbReference>
<accession>A0AAE4K430</accession>
<proteinExistence type="predicted"/>
<protein>
    <submittedName>
        <fullName evidence="1">Uncharacterized protein</fullName>
    </submittedName>
</protein>
<name>A0AAE4K430_9BURK</name>
<reference evidence="1" key="1">
    <citation type="submission" date="2023-02" db="EMBL/GenBank/DDBJ databases">
        <title>Description of Herbaspirillum huttiense subsp. nephrolepsisexaltata and Herbaspirillum huttiense subsp. lycopersicon.</title>
        <authorList>
            <person name="Poudel M."/>
            <person name="Sharma A."/>
            <person name="Goss E."/>
            <person name="Tapia J.H."/>
            <person name="Harmon C.M."/>
            <person name="Jones J.B."/>
        </authorList>
    </citation>
    <scope>NUCLEOTIDE SEQUENCE</scope>
    <source>
        <strain evidence="1">NC40101</strain>
    </source>
</reference>
<dbReference type="AlphaFoldDB" id="A0AAE4K430"/>
<sequence length="61" mass="6598">MQASIKIDMGNAAFENSPSSEVARILRELADKVEDRGVSIGDGIKLYDVNGNNVGQFEVTK</sequence>
<dbReference type="RefSeq" id="WP_284078298.1">
    <property type="nucleotide sequence ID" value="NZ_JAVLSM010000007.1"/>
</dbReference>
<gene>
    <name evidence="1" type="ORF">RJN63_12340</name>
</gene>
<evidence type="ECO:0000313" key="1">
    <source>
        <dbReference type="EMBL" id="MDT0337624.1"/>
    </source>
</evidence>
<comment type="caution">
    <text evidence="1">The sequence shown here is derived from an EMBL/GenBank/DDBJ whole genome shotgun (WGS) entry which is preliminary data.</text>
</comment>